<reference evidence="2 3" key="1">
    <citation type="submission" date="2020-01" db="EMBL/GenBank/DDBJ databases">
        <authorList>
            <person name="Gupta K D."/>
        </authorList>
    </citation>
    <scope>NUCLEOTIDE SEQUENCE [LARGE SCALE GENOMIC DNA]</scope>
</reference>
<accession>A0A8S0XJE5</accession>
<gene>
    <name evidence="2" type="ORF">AAE3_LOCUS960</name>
</gene>
<comment type="caution">
    <text evidence="2">The sequence shown here is derived from an EMBL/GenBank/DDBJ whole genome shotgun (WGS) entry which is preliminary data.</text>
</comment>
<protein>
    <recommendedName>
        <fullName evidence="4">Antimicrobial peptide</fullName>
    </recommendedName>
</protein>
<dbReference type="OrthoDB" id="2860245at2759"/>
<evidence type="ECO:0008006" key="4">
    <source>
        <dbReference type="Google" id="ProtNLM"/>
    </source>
</evidence>
<sequence length="168" mass="17904">MVQITSSILLVALLAAPSFAAPISGDYEDLSAREPQRLRAALSRVGKLFTSNRVAAAAGVASAAGVIAEELATREPIFGKIFRGVKKVAGTALNVAGSLTQRELDQLNELAEREPIFGKILFKAARKVAGVAAGALSGRELDEAELFARDLSFLEDLIARDFEFDELD</sequence>
<proteinExistence type="predicted"/>
<evidence type="ECO:0000313" key="3">
    <source>
        <dbReference type="Proteomes" id="UP000467700"/>
    </source>
</evidence>
<organism evidence="2 3">
    <name type="scientific">Cyclocybe aegerita</name>
    <name type="common">Black poplar mushroom</name>
    <name type="synonym">Agrocybe aegerita</name>
    <dbReference type="NCBI Taxonomy" id="1973307"/>
    <lineage>
        <taxon>Eukaryota</taxon>
        <taxon>Fungi</taxon>
        <taxon>Dikarya</taxon>
        <taxon>Basidiomycota</taxon>
        <taxon>Agaricomycotina</taxon>
        <taxon>Agaricomycetes</taxon>
        <taxon>Agaricomycetidae</taxon>
        <taxon>Agaricales</taxon>
        <taxon>Agaricineae</taxon>
        <taxon>Bolbitiaceae</taxon>
        <taxon>Cyclocybe</taxon>
    </lineage>
</organism>
<dbReference type="Proteomes" id="UP000467700">
    <property type="component" value="Unassembled WGS sequence"/>
</dbReference>
<dbReference type="EMBL" id="CACVBS010000002">
    <property type="protein sequence ID" value="CAA7258474.1"/>
    <property type="molecule type" value="Genomic_DNA"/>
</dbReference>
<evidence type="ECO:0000313" key="2">
    <source>
        <dbReference type="EMBL" id="CAA7258474.1"/>
    </source>
</evidence>
<feature type="chain" id="PRO_5035827568" description="Antimicrobial peptide" evidence="1">
    <location>
        <begin position="21"/>
        <end position="168"/>
    </location>
</feature>
<name>A0A8S0XJE5_CYCAE</name>
<dbReference type="AlphaFoldDB" id="A0A8S0XJE5"/>
<keyword evidence="1" id="KW-0732">Signal</keyword>
<feature type="signal peptide" evidence="1">
    <location>
        <begin position="1"/>
        <end position="20"/>
    </location>
</feature>
<evidence type="ECO:0000256" key="1">
    <source>
        <dbReference type="SAM" id="SignalP"/>
    </source>
</evidence>
<keyword evidence="3" id="KW-1185">Reference proteome</keyword>